<dbReference type="GO" id="GO:0003677">
    <property type="term" value="F:DNA binding"/>
    <property type="evidence" value="ECO:0007669"/>
    <property type="project" value="UniProtKB-KW"/>
</dbReference>
<keyword evidence="4" id="KW-1185">Reference proteome</keyword>
<dbReference type="PANTHER" id="PTHR46797:SF24">
    <property type="entry name" value="DNA-BINDING PHAGE PROTEIN"/>
    <property type="match status" value="1"/>
</dbReference>
<dbReference type="InterPro" id="IPR050807">
    <property type="entry name" value="TransReg_Diox_bact_type"/>
</dbReference>
<protein>
    <submittedName>
        <fullName evidence="3">Transcriptional regulator with XRE-family HTH domain</fullName>
    </submittedName>
</protein>
<accession>A0A840S7Y6</accession>
<dbReference type="Proteomes" id="UP000578697">
    <property type="component" value="Unassembled WGS sequence"/>
</dbReference>
<dbReference type="PANTHER" id="PTHR46797">
    <property type="entry name" value="HTH-TYPE TRANSCRIPTIONAL REGULATOR"/>
    <property type="match status" value="1"/>
</dbReference>
<evidence type="ECO:0000313" key="3">
    <source>
        <dbReference type="EMBL" id="MBB5218729.1"/>
    </source>
</evidence>
<proteinExistence type="predicted"/>
<sequence>MPINNAVAETLRELRQKKGVSQEKFADAIDSHQVYISEIENGKKIPSLTTLYKAAHYFDLSLSEFTALIEKKI</sequence>
<dbReference type="EMBL" id="JACHFR010000002">
    <property type="protein sequence ID" value="MBB5218729.1"/>
    <property type="molecule type" value="Genomic_DNA"/>
</dbReference>
<dbReference type="GO" id="GO:0005829">
    <property type="term" value="C:cytosol"/>
    <property type="evidence" value="ECO:0007669"/>
    <property type="project" value="TreeGrafter"/>
</dbReference>
<comment type="caution">
    <text evidence="3">The sequence shown here is derived from an EMBL/GenBank/DDBJ whole genome shotgun (WGS) entry which is preliminary data.</text>
</comment>
<dbReference type="SMART" id="SM00530">
    <property type="entry name" value="HTH_XRE"/>
    <property type="match status" value="1"/>
</dbReference>
<dbReference type="RefSeq" id="WP_184652174.1">
    <property type="nucleotide sequence ID" value="NZ_JACHFR010000002.1"/>
</dbReference>
<dbReference type="PROSITE" id="PS50943">
    <property type="entry name" value="HTH_CROC1"/>
    <property type="match status" value="1"/>
</dbReference>
<keyword evidence="1" id="KW-0238">DNA-binding</keyword>
<name>A0A840S7Y6_9SPIR</name>
<dbReference type="SUPFAM" id="SSF47413">
    <property type="entry name" value="lambda repressor-like DNA-binding domains"/>
    <property type="match status" value="1"/>
</dbReference>
<dbReference type="AlphaFoldDB" id="A0A840S7Y6"/>
<dbReference type="InterPro" id="IPR010982">
    <property type="entry name" value="Lambda_DNA-bd_dom_sf"/>
</dbReference>
<dbReference type="Gene3D" id="1.10.260.40">
    <property type="entry name" value="lambda repressor-like DNA-binding domains"/>
    <property type="match status" value="1"/>
</dbReference>
<evidence type="ECO:0000256" key="1">
    <source>
        <dbReference type="ARBA" id="ARBA00023125"/>
    </source>
</evidence>
<feature type="domain" description="HTH cro/C1-type" evidence="2">
    <location>
        <begin position="11"/>
        <end position="65"/>
    </location>
</feature>
<dbReference type="CDD" id="cd00093">
    <property type="entry name" value="HTH_XRE"/>
    <property type="match status" value="1"/>
</dbReference>
<dbReference type="GO" id="GO:0003700">
    <property type="term" value="F:DNA-binding transcription factor activity"/>
    <property type="evidence" value="ECO:0007669"/>
    <property type="project" value="TreeGrafter"/>
</dbReference>
<dbReference type="InterPro" id="IPR001387">
    <property type="entry name" value="Cro/C1-type_HTH"/>
</dbReference>
<dbReference type="Pfam" id="PF01381">
    <property type="entry name" value="HTH_3"/>
    <property type="match status" value="1"/>
</dbReference>
<evidence type="ECO:0000313" key="4">
    <source>
        <dbReference type="Proteomes" id="UP000578697"/>
    </source>
</evidence>
<organism evidence="3 4">
    <name type="scientific">Treponema rectale</name>
    <dbReference type="NCBI Taxonomy" id="744512"/>
    <lineage>
        <taxon>Bacteria</taxon>
        <taxon>Pseudomonadati</taxon>
        <taxon>Spirochaetota</taxon>
        <taxon>Spirochaetia</taxon>
        <taxon>Spirochaetales</taxon>
        <taxon>Treponemataceae</taxon>
        <taxon>Treponema</taxon>
    </lineage>
</organism>
<reference evidence="3 4" key="1">
    <citation type="submission" date="2020-08" db="EMBL/GenBank/DDBJ databases">
        <title>Genomic Encyclopedia of Type Strains, Phase IV (KMG-IV): sequencing the most valuable type-strain genomes for metagenomic binning, comparative biology and taxonomic classification.</title>
        <authorList>
            <person name="Goeker M."/>
        </authorList>
    </citation>
    <scope>NUCLEOTIDE SEQUENCE [LARGE SCALE GENOMIC DNA]</scope>
    <source>
        <strain evidence="3 4">DSM 103679</strain>
    </source>
</reference>
<evidence type="ECO:0000259" key="2">
    <source>
        <dbReference type="PROSITE" id="PS50943"/>
    </source>
</evidence>
<gene>
    <name evidence="3" type="ORF">HNP77_001098</name>
</gene>